<gene>
    <name evidence="1" type="ORF">PAXINDRAFT_171464</name>
</gene>
<dbReference type="HOGENOM" id="CLU_2347332_0_0_1"/>
<evidence type="ECO:0000313" key="1">
    <source>
        <dbReference type="EMBL" id="KIJ11950.1"/>
    </source>
</evidence>
<dbReference type="AlphaFoldDB" id="A0A0C9T8F9"/>
<evidence type="ECO:0000313" key="2">
    <source>
        <dbReference type="Proteomes" id="UP000053647"/>
    </source>
</evidence>
<dbReference type="EMBL" id="KN819370">
    <property type="protein sequence ID" value="KIJ11950.1"/>
    <property type="molecule type" value="Genomic_DNA"/>
</dbReference>
<sequence>MPPDLRTRIWLAHLKRPNVHLPSWSVCWVLSANLRAPRTAGTERSIRVGNSPRVRQGLSGNLVHKVYQLINQACLHLTMFPTPCMSCSELDLRLHIR</sequence>
<keyword evidence="2" id="KW-1185">Reference proteome</keyword>
<reference evidence="2" key="2">
    <citation type="submission" date="2015-01" db="EMBL/GenBank/DDBJ databases">
        <title>Evolutionary Origins and Diversification of the Mycorrhizal Mutualists.</title>
        <authorList>
            <consortium name="DOE Joint Genome Institute"/>
            <consortium name="Mycorrhizal Genomics Consortium"/>
            <person name="Kohler A."/>
            <person name="Kuo A."/>
            <person name="Nagy L.G."/>
            <person name="Floudas D."/>
            <person name="Copeland A."/>
            <person name="Barry K.W."/>
            <person name="Cichocki N."/>
            <person name="Veneault-Fourrey C."/>
            <person name="LaButti K."/>
            <person name="Lindquist E.A."/>
            <person name="Lipzen A."/>
            <person name="Lundell T."/>
            <person name="Morin E."/>
            <person name="Murat C."/>
            <person name="Riley R."/>
            <person name="Ohm R."/>
            <person name="Sun H."/>
            <person name="Tunlid A."/>
            <person name="Henrissat B."/>
            <person name="Grigoriev I.V."/>
            <person name="Hibbett D.S."/>
            <person name="Martin F."/>
        </authorList>
    </citation>
    <scope>NUCLEOTIDE SEQUENCE [LARGE SCALE GENOMIC DNA]</scope>
    <source>
        <strain evidence="2">ATCC 200175</strain>
    </source>
</reference>
<protein>
    <submittedName>
        <fullName evidence="1">Uncharacterized protein</fullName>
    </submittedName>
</protein>
<accession>A0A0C9T8F9</accession>
<reference evidence="1 2" key="1">
    <citation type="submission" date="2014-06" db="EMBL/GenBank/DDBJ databases">
        <authorList>
            <consortium name="DOE Joint Genome Institute"/>
            <person name="Kuo A."/>
            <person name="Kohler A."/>
            <person name="Nagy L.G."/>
            <person name="Floudas D."/>
            <person name="Copeland A."/>
            <person name="Barry K.W."/>
            <person name="Cichocki N."/>
            <person name="Veneault-Fourrey C."/>
            <person name="LaButti K."/>
            <person name="Lindquist E.A."/>
            <person name="Lipzen A."/>
            <person name="Lundell T."/>
            <person name="Morin E."/>
            <person name="Murat C."/>
            <person name="Sun H."/>
            <person name="Tunlid A."/>
            <person name="Henrissat B."/>
            <person name="Grigoriev I.V."/>
            <person name="Hibbett D.S."/>
            <person name="Martin F."/>
            <person name="Nordberg H.P."/>
            <person name="Cantor M.N."/>
            <person name="Hua S.X."/>
        </authorList>
    </citation>
    <scope>NUCLEOTIDE SEQUENCE [LARGE SCALE GENOMIC DNA]</scope>
    <source>
        <strain evidence="1 2">ATCC 200175</strain>
    </source>
</reference>
<proteinExistence type="predicted"/>
<dbReference type="Proteomes" id="UP000053647">
    <property type="component" value="Unassembled WGS sequence"/>
</dbReference>
<name>A0A0C9T8F9_PAXIN</name>
<organism evidence="1 2">
    <name type="scientific">Paxillus involutus ATCC 200175</name>
    <dbReference type="NCBI Taxonomy" id="664439"/>
    <lineage>
        <taxon>Eukaryota</taxon>
        <taxon>Fungi</taxon>
        <taxon>Dikarya</taxon>
        <taxon>Basidiomycota</taxon>
        <taxon>Agaricomycotina</taxon>
        <taxon>Agaricomycetes</taxon>
        <taxon>Agaricomycetidae</taxon>
        <taxon>Boletales</taxon>
        <taxon>Paxilineae</taxon>
        <taxon>Paxillaceae</taxon>
        <taxon>Paxillus</taxon>
    </lineage>
</organism>